<dbReference type="AlphaFoldDB" id="A0ABD0C3X4"/>
<dbReference type="Gene3D" id="1.10.260.40">
    <property type="entry name" value="lambda repressor-like DNA-binding domains"/>
    <property type="match status" value="1"/>
</dbReference>
<name>A0ABD0C3X4_LACAM</name>
<dbReference type="SUPFAM" id="SSF47413">
    <property type="entry name" value="lambda repressor-like DNA-binding domains"/>
    <property type="match status" value="1"/>
</dbReference>
<proteinExistence type="predicted"/>
<dbReference type="Proteomes" id="UP001346800">
    <property type="component" value="Unassembled WGS sequence"/>
</dbReference>
<reference evidence="4 5" key="2">
    <citation type="journal article" date="2024" name="Int. J. Syst. Evol. Microbiol.">
        <title>Proposal of Lactobacillus amylovorus subsp. animalis subsp. nov. and an emended description of Lactobacillus amylovorus.</title>
        <authorList>
            <person name="Yamane K."/>
            <person name="Tanizawa Y."/>
            <person name="Kobayashi H."/>
            <person name="Kamizono T."/>
            <person name="Kojima Y."/>
            <person name="Takagi H."/>
            <person name="Tohno M."/>
        </authorList>
    </citation>
    <scope>NUCLEOTIDE SEQUENCE [LARGE SCALE GENOMIC DNA]</scope>
    <source>
        <strain evidence="3 4">BF125</strain>
        <strain evidence="2 5">BF186</strain>
    </source>
</reference>
<dbReference type="CDD" id="cd00093">
    <property type="entry name" value="HTH_XRE"/>
    <property type="match status" value="1"/>
</dbReference>
<evidence type="ECO:0000313" key="3">
    <source>
        <dbReference type="EMBL" id="GMM15908.1"/>
    </source>
</evidence>
<dbReference type="InterPro" id="IPR010982">
    <property type="entry name" value="Lambda_DNA-bd_dom_sf"/>
</dbReference>
<dbReference type="EMBL" id="BTFQ01000040">
    <property type="protein sequence ID" value="GMM13985.1"/>
    <property type="molecule type" value="Genomic_DNA"/>
</dbReference>
<reference evidence="2" key="1">
    <citation type="submission" date="2023-06" db="EMBL/GenBank/DDBJ databases">
        <authorList>
            <person name="Tohno M."/>
            <person name="Tanizawa Y."/>
        </authorList>
    </citation>
    <scope>NUCLEOTIDE SEQUENCE</scope>
    <source>
        <strain evidence="3">BF125</strain>
        <strain evidence="2">BF186</strain>
    </source>
</reference>
<accession>A0ABD0C3X4</accession>
<organism evidence="2 5">
    <name type="scientific">Lactobacillus amylovorus subsp. animalium</name>
    <dbReference type="NCBI Taxonomy" id="3378536"/>
    <lineage>
        <taxon>Bacteria</taxon>
        <taxon>Bacillati</taxon>
        <taxon>Bacillota</taxon>
        <taxon>Bacilli</taxon>
        <taxon>Lactobacillales</taxon>
        <taxon>Lactobacillaceae</taxon>
        <taxon>Lactobacillus</taxon>
    </lineage>
</organism>
<dbReference type="Pfam" id="PF21259">
    <property type="entry name" value="Rgg_C"/>
    <property type="match status" value="1"/>
</dbReference>
<sequence length="206" mass="23689">MNIGVALKQERIKLNLNQSQMAGNVLTKSFYSKVERNLYSIRAEDLLSILSLHNIDYSSFFKKLELEHDNSNKLSEVECTNLLHAAYYQNDLSKVLKVQELLKQRDTSKINVNSINAQIIIIKAAISNTLDKISPKEKEYIKRTIFETDNWTENSLRLFAISMFIFDTDDMNSVLTIILNNIQDINSISEDTQKIFSAILINHLLT</sequence>
<dbReference type="RefSeq" id="WP_288145729.1">
    <property type="nucleotide sequence ID" value="NZ_BTFQ01000040.1"/>
</dbReference>
<dbReference type="InterPro" id="IPR010057">
    <property type="entry name" value="Transcription_activator_Rgg_C"/>
</dbReference>
<dbReference type="PROSITE" id="PS50943">
    <property type="entry name" value="HTH_CROC1"/>
    <property type="match status" value="1"/>
</dbReference>
<dbReference type="InterPro" id="IPR001387">
    <property type="entry name" value="Cro/C1-type_HTH"/>
</dbReference>
<dbReference type="SMART" id="SM00530">
    <property type="entry name" value="HTH_XRE"/>
    <property type="match status" value="1"/>
</dbReference>
<protein>
    <submittedName>
        <fullName evidence="2">Helix-turn-helix transcriptional regulator</fullName>
    </submittedName>
</protein>
<evidence type="ECO:0000259" key="1">
    <source>
        <dbReference type="PROSITE" id="PS50943"/>
    </source>
</evidence>
<dbReference type="Proteomes" id="UP001332503">
    <property type="component" value="Unassembled WGS sequence"/>
</dbReference>
<keyword evidence="4" id="KW-1185">Reference proteome</keyword>
<comment type="caution">
    <text evidence="2">The sequence shown here is derived from an EMBL/GenBank/DDBJ whole genome shotgun (WGS) entry which is preliminary data.</text>
</comment>
<dbReference type="PANTHER" id="PTHR37038">
    <property type="entry name" value="TRANSCRIPTIONAL REGULATOR-RELATED"/>
    <property type="match status" value="1"/>
</dbReference>
<gene>
    <name evidence="3" type="ORF">LABF125_10410</name>
    <name evidence="2" type="ORF">LABF186_11000</name>
</gene>
<dbReference type="EMBL" id="BTFR01000016">
    <property type="protein sequence ID" value="GMM15908.1"/>
    <property type="molecule type" value="Genomic_DNA"/>
</dbReference>
<feature type="domain" description="HTH cro/C1-type" evidence="1">
    <location>
        <begin position="7"/>
        <end position="60"/>
    </location>
</feature>
<evidence type="ECO:0000313" key="2">
    <source>
        <dbReference type="EMBL" id="GMM13985.1"/>
    </source>
</evidence>
<evidence type="ECO:0000313" key="5">
    <source>
        <dbReference type="Proteomes" id="UP001346800"/>
    </source>
</evidence>
<evidence type="ECO:0000313" key="4">
    <source>
        <dbReference type="Proteomes" id="UP001332503"/>
    </source>
</evidence>
<dbReference type="InterPro" id="IPR053163">
    <property type="entry name" value="HTH-type_regulator_Rgg"/>
</dbReference>